<name>A0A2V4P276_9ACTN</name>
<dbReference type="EMBL" id="PYBW01000081">
    <property type="protein sequence ID" value="PYC76814.1"/>
    <property type="molecule type" value="Genomic_DNA"/>
</dbReference>
<gene>
    <name evidence="2" type="ORF">C7C46_21795</name>
</gene>
<dbReference type="InterPro" id="IPR052512">
    <property type="entry name" value="4CMD/NDH-1_regulator"/>
</dbReference>
<dbReference type="Proteomes" id="UP000248039">
    <property type="component" value="Unassembled WGS sequence"/>
</dbReference>
<evidence type="ECO:0000259" key="1">
    <source>
        <dbReference type="Pfam" id="PF02627"/>
    </source>
</evidence>
<keyword evidence="3" id="KW-1185">Reference proteome</keyword>
<dbReference type="Gene3D" id="1.20.1290.10">
    <property type="entry name" value="AhpD-like"/>
    <property type="match status" value="1"/>
</dbReference>
<dbReference type="PANTHER" id="PTHR33570:SF2">
    <property type="entry name" value="CARBOXYMUCONOLACTONE DECARBOXYLASE-LIKE DOMAIN-CONTAINING PROTEIN"/>
    <property type="match status" value="1"/>
</dbReference>
<dbReference type="InterPro" id="IPR029032">
    <property type="entry name" value="AhpD-like"/>
</dbReference>
<evidence type="ECO:0000313" key="2">
    <source>
        <dbReference type="EMBL" id="PYC76814.1"/>
    </source>
</evidence>
<dbReference type="GO" id="GO:0051920">
    <property type="term" value="F:peroxiredoxin activity"/>
    <property type="evidence" value="ECO:0007669"/>
    <property type="project" value="InterPro"/>
</dbReference>
<comment type="caution">
    <text evidence="2">The sequence shown here is derived from an EMBL/GenBank/DDBJ whole genome shotgun (WGS) entry which is preliminary data.</text>
</comment>
<reference evidence="2 3" key="1">
    <citation type="submission" date="2018-03" db="EMBL/GenBank/DDBJ databases">
        <title>Bioinformatic expansion and discovery of thiopeptide antibiotics.</title>
        <authorList>
            <person name="Schwalen C.J."/>
            <person name="Hudson G.A."/>
            <person name="Mitchell D.A."/>
        </authorList>
    </citation>
    <scope>NUCLEOTIDE SEQUENCE [LARGE SCALE GENOMIC DNA]</scope>
    <source>
        <strain evidence="2 3">ATCC 21389</strain>
    </source>
</reference>
<protein>
    <submittedName>
        <fullName evidence="2">Carboxymuconolactone decarboxylase</fullName>
    </submittedName>
</protein>
<dbReference type="PANTHER" id="PTHR33570">
    <property type="entry name" value="4-CARBOXYMUCONOLACTONE DECARBOXYLASE FAMILY PROTEIN"/>
    <property type="match status" value="1"/>
</dbReference>
<evidence type="ECO:0000313" key="3">
    <source>
        <dbReference type="Proteomes" id="UP000248039"/>
    </source>
</evidence>
<dbReference type="Pfam" id="PF02627">
    <property type="entry name" value="CMD"/>
    <property type="match status" value="1"/>
</dbReference>
<organism evidence="2 3">
    <name type="scientific">Streptomyces tateyamensis</name>
    <dbReference type="NCBI Taxonomy" id="565073"/>
    <lineage>
        <taxon>Bacteria</taxon>
        <taxon>Bacillati</taxon>
        <taxon>Actinomycetota</taxon>
        <taxon>Actinomycetes</taxon>
        <taxon>Kitasatosporales</taxon>
        <taxon>Streptomycetaceae</taxon>
        <taxon>Streptomyces</taxon>
    </lineage>
</organism>
<dbReference type="OrthoDB" id="9802489at2"/>
<proteinExistence type="predicted"/>
<accession>A0A2V4P276</accession>
<dbReference type="InterPro" id="IPR003779">
    <property type="entry name" value="CMD-like"/>
</dbReference>
<dbReference type="RefSeq" id="WP_110671569.1">
    <property type="nucleotide sequence ID" value="NZ_PYBW01000081.1"/>
</dbReference>
<sequence length="135" mass="14333">MTVETSLTPAVVDRAAGYRTLDEYQDEATQLAALPALERIAPGFPDWIVTSLFGGTYQRPGLTPAERQLVNIATLAVLGGVDPQLTGHIRSALRVGLSREQVVEVLVHQAPYIGAPKALAALRVAAATFEGLDAQ</sequence>
<feature type="domain" description="Carboxymuconolactone decarboxylase-like" evidence="1">
    <location>
        <begin position="49"/>
        <end position="126"/>
    </location>
</feature>
<dbReference type="AlphaFoldDB" id="A0A2V4P276"/>
<dbReference type="SUPFAM" id="SSF69118">
    <property type="entry name" value="AhpD-like"/>
    <property type="match status" value="1"/>
</dbReference>